<dbReference type="Proteomes" id="UP000032266">
    <property type="component" value="Chromosome"/>
</dbReference>
<dbReference type="EMBL" id="CP007142">
    <property type="protein sequence ID" value="AJQ92871.1"/>
    <property type="molecule type" value="Genomic_DNA"/>
</dbReference>
<keyword evidence="2" id="KW-1185">Reference proteome</keyword>
<name>A0A0C5VFC8_9GAMM</name>
<dbReference type="STRING" id="1445510.YC6258_00821"/>
<dbReference type="OrthoDB" id="6196614at2"/>
<proteinExistence type="predicted"/>
<reference evidence="1 2" key="1">
    <citation type="submission" date="2014-01" db="EMBL/GenBank/DDBJ databases">
        <title>Full genme sequencing of cellulolytic bacterium Gynuella sunshinyii YC6258T gen. nov., sp. nov.</title>
        <authorList>
            <person name="Khan H."/>
            <person name="Chung E.J."/>
            <person name="Chung Y.R."/>
        </authorList>
    </citation>
    <scope>NUCLEOTIDE SEQUENCE [LARGE SCALE GENOMIC DNA]</scope>
    <source>
        <strain evidence="1 2">YC6258</strain>
    </source>
</reference>
<dbReference type="AlphaFoldDB" id="A0A0C5VFC8"/>
<protein>
    <submittedName>
        <fullName evidence="1">Uncharacterized protein</fullName>
    </submittedName>
</protein>
<gene>
    <name evidence="1" type="ORF">YC6258_00821</name>
</gene>
<dbReference type="RefSeq" id="WP_044615831.1">
    <property type="nucleotide sequence ID" value="NZ_CP007142.1"/>
</dbReference>
<evidence type="ECO:0000313" key="1">
    <source>
        <dbReference type="EMBL" id="AJQ92871.1"/>
    </source>
</evidence>
<dbReference type="KEGG" id="gsn:YC6258_00821"/>
<dbReference type="HOGENOM" id="CLU_784734_0_0_6"/>
<accession>A0A0C5VFC8</accession>
<evidence type="ECO:0000313" key="2">
    <source>
        <dbReference type="Proteomes" id="UP000032266"/>
    </source>
</evidence>
<sequence>MQQLVIRYRTQLIAFMFSLFSADCFSVELQKGQVPMTDLAETKEGYAFYFLSTGFPDDGIAFIEYDHANGLYYSLSRKLNILSNKVTRESLDNFKYSYDVLNNWPLTRWPYIYYPEVLKTLQLSLGESPENIDGPFYSAHIPGLGCMNETPLRYGQLFPKDEHVLMLVLLDQMIIFSPAYGRTLFAEYSGVSDWLHAQSTQDWLTEHHQTSDYQYISEYMTGIGPGPGLVYPGIRNYSKLYFGDFDQDGHNDILVWRKSYESNRVNESTGFTLQKNTWQHYEKDLVAQAASESGITGEYLPQDTSEAMIQGWLSANELTWQKGYPSTSECQDHEGELIPEMHDPLLNDPDVLK</sequence>
<organism evidence="1 2">
    <name type="scientific">Gynuella sunshinyii YC6258</name>
    <dbReference type="NCBI Taxonomy" id="1445510"/>
    <lineage>
        <taxon>Bacteria</taxon>
        <taxon>Pseudomonadati</taxon>
        <taxon>Pseudomonadota</taxon>
        <taxon>Gammaproteobacteria</taxon>
        <taxon>Oceanospirillales</taxon>
        <taxon>Saccharospirillaceae</taxon>
        <taxon>Gynuella</taxon>
    </lineage>
</organism>